<evidence type="ECO:0000259" key="7">
    <source>
        <dbReference type="Pfam" id="PF21365"/>
    </source>
</evidence>
<keyword evidence="3" id="KW-0732">Signal</keyword>
<dbReference type="Pfam" id="PF01055">
    <property type="entry name" value="Glyco_hydro_31_2nd"/>
    <property type="match status" value="1"/>
</dbReference>
<evidence type="ECO:0000259" key="4">
    <source>
        <dbReference type="Pfam" id="PF01055"/>
    </source>
</evidence>
<organism evidence="8 9">
    <name type="scientific">Parapedobacter pyrenivorans</name>
    <dbReference type="NCBI Taxonomy" id="1305674"/>
    <lineage>
        <taxon>Bacteria</taxon>
        <taxon>Pseudomonadati</taxon>
        <taxon>Bacteroidota</taxon>
        <taxon>Sphingobacteriia</taxon>
        <taxon>Sphingobacteriales</taxon>
        <taxon>Sphingobacteriaceae</taxon>
        <taxon>Parapedobacter</taxon>
    </lineage>
</organism>
<dbReference type="SUPFAM" id="SSF51445">
    <property type="entry name" value="(Trans)glycosidases"/>
    <property type="match status" value="1"/>
</dbReference>
<dbReference type="SUPFAM" id="SSF51011">
    <property type="entry name" value="Glycosyl hydrolase domain"/>
    <property type="match status" value="1"/>
</dbReference>
<evidence type="ECO:0000259" key="5">
    <source>
        <dbReference type="Pfam" id="PF13802"/>
    </source>
</evidence>
<dbReference type="AlphaFoldDB" id="A0A917HV35"/>
<dbReference type="InterPro" id="IPR013780">
    <property type="entry name" value="Glyco_hydro_b"/>
</dbReference>
<name>A0A917HV35_9SPHI</name>
<evidence type="ECO:0000313" key="8">
    <source>
        <dbReference type="EMBL" id="GGG90329.1"/>
    </source>
</evidence>
<comment type="caution">
    <text evidence="8">The sequence shown here is derived from an EMBL/GenBank/DDBJ whole genome shotgun (WGS) entry which is preliminary data.</text>
</comment>
<proteinExistence type="inferred from homology"/>
<reference evidence="8" key="1">
    <citation type="journal article" date="2014" name="Int. J. Syst. Evol. Microbiol.">
        <title>Complete genome sequence of Corynebacterium casei LMG S-19264T (=DSM 44701T), isolated from a smear-ripened cheese.</title>
        <authorList>
            <consortium name="US DOE Joint Genome Institute (JGI-PGF)"/>
            <person name="Walter F."/>
            <person name="Albersmeier A."/>
            <person name="Kalinowski J."/>
            <person name="Ruckert C."/>
        </authorList>
    </citation>
    <scope>NUCLEOTIDE SEQUENCE</scope>
    <source>
        <strain evidence="8">CGMCC 1.12195</strain>
    </source>
</reference>
<keyword evidence="2" id="KW-0378">Hydrolase</keyword>
<keyword evidence="2" id="KW-0326">Glycosidase</keyword>
<dbReference type="GO" id="GO:0030246">
    <property type="term" value="F:carbohydrate binding"/>
    <property type="evidence" value="ECO:0007669"/>
    <property type="project" value="InterPro"/>
</dbReference>
<dbReference type="RefSeq" id="WP_188506474.1">
    <property type="nucleotide sequence ID" value="NZ_BMER01000002.1"/>
</dbReference>
<gene>
    <name evidence="8" type="ORF">GCM10007415_25970</name>
</gene>
<dbReference type="GO" id="GO:0005975">
    <property type="term" value="P:carbohydrate metabolic process"/>
    <property type="evidence" value="ECO:0007669"/>
    <property type="project" value="InterPro"/>
</dbReference>
<feature type="signal peptide" evidence="3">
    <location>
        <begin position="1"/>
        <end position="25"/>
    </location>
</feature>
<dbReference type="Gene3D" id="3.20.20.80">
    <property type="entry name" value="Glycosidases"/>
    <property type="match status" value="1"/>
</dbReference>
<evidence type="ECO:0000256" key="2">
    <source>
        <dbReference type="RuleBase" id="RU361185"/>
    </source>
</evidence>
<comment type="similarity">
    <text evidence="1 2">Belongs to the glycosyl hydrolase 31 family.</text>
</comment>
<dbReference type="PANTHER" id="PTHR22762:SF166">
    <property type="entry name" value="ALPHA-GLUCOSIDASE"/>
    <property type="match status" value="1"/>
</dbReference>
<dbReference type="Pfam" id="PF17137">
    <property type="entry name" value="DUF5110"/>
    <property type="match status" value="1"/>
</dbReference>
<dbReference type="InterPro" id="IPR025887">
    <property type="entry name" value="Glyco_hydro_31_N_dom"/>
</dbReference>
<dbReference type="SUPFAM" id="SSF74650">
    <property type="entry name" value="Galactose mutarotase-like"/>
    <property type="match status" value="1"/>
</dbReference>
<sequence length="837" mass="96163">MMMKHTLRKLPVLWLLLLAACMAFAQEKKATENCLDYAVAGDTVTFICESGARLQLQFSSSTVVRVWFDPTGKLQRRNPSFAVVHEVLEEVGEIHVNDEPASFEIYTAQLRVRLNKNPMQLLIYDKWQRLIFSDYKDRGHVANGTQVVAHKVLRGDEQFYGLGEKSGPLNRRGRAYKMWNSDKPCYSTQEDPLYKSIPFFMSSYNYGIFLDNTYKTEFKFGTESDEYYSFEAPDGAFIYYFIYGKDYKAIQQQYIGLTGKPIMPPKWAFGFAQSRGLYTKEDQALEVAAEFRKRRIPIDIIYQDIGWTQWLQDFEWRQGNYTDPKGMLRQLRADGFKVILSQDPVVSQANEKQWKDANERGFFVKDSRTGKAYDMPWPWGGNCGVVDFSIPEVANWWGALQQKPLDDGAHGFWTDMGEPAWSNEEDTDRLFMQHHAGMHDEIHNVYGHIWDKVVKEEFEKRNPNKRIFQMTRAAYAGLQRYTFGWSGDSGNGADVLEGWGQFANQVQVGISAGLGGIPFWTTDITGYCGDITDYPAMAELFTRWMQFGIFNPLSRSHHEGDNAVEPWRFGEVAEKNAKAAIELKYQLFPYLYTYGRTAHDTGLPILRGLFMEYPQDEQAVQVEDQFLFGEELLVAPVLKKGERVKRVYLPDGEWIDFNDKKTVYLGGQQLAYRAPLNTIPIFVRKGSIVPMMPVMQYIHEDPAYPLLIHIFPNYEDEQATFTLYEDDGESLDYLKDVYAKTTFTCTTTATGWETELACSDRGYTPPSGRGLFLHYHLERRPTQVIIDGKPVNELTGMTAQELVATTSPVAGWLWDEAQQTCIVKTKDQRNALKIHLQ</sequence>
<dbReference type="Proteomes" id="UP000660862">
    <property type="component" value="Unassembled WGS sequence"/>
</dbReference>
<dbReference type="Gene3D" id="2.60.40.1180">
    <property type="entry name" value="Golgi alpha-mannosidase II"/>
    <property type="match status" value="2"/>
</dbReference>
<dbReference type="Gene3D" id="2.60.40.1760">
    <property type="entry name" value="glycosyl hydrolase (family 31)"/>
    <property type="match status" value="1"/>
</dbReference>
<keyword evidence="9" id="KW-1185">Reference proteome</keyword>
<feature type="domain" description="Glycoside hydrolase family 31 N-terminal" evidence="5">
    <location>
        <begin position="54"/>
        <end position="218"/>
    </location>
</feature>
<dbReference type="InterPro" id="IPR033403">
    <property type="entry name" value="DUF5110"/>
</dbReference>
<dbReference type="InterPro" id="IPR048395">
    <property type="entry name" value="Glyco_hydro_31_C"/>
</dbReference>
<protein>
    <submittedName>
        <fullName evidence="8">Alpha-glucosidase</fullName>
    </submittedName>
</protein>
<dbReference type="EMBL" id="BMER01000002">
    <property type="protein sequence ID" value="GGG90329.1"/>
    <property type="molecule type" value="Genomic_DNA"/>
</dbReference>
<dbReference type="Pfam" id="PF13802">
    <property type="entry name" value="Gal_mutarotas_2"/>
    <property type="match status" value="1"/>
</dbReference>
<accession>A0A917HV35</accession>
<evidence type="ECO:0000256" key="1">
    <source>
        <dbReference type="ARBA" id="ARBA00007806"/>
    </source>
</evidence>
<evidence type="ECO:0000256" key="3">
    <source>
        <dbReference type="SAM" id="SignalP"/>
    </source>
</evidence>
<dbReference type="Pfam" id="PF21365">
    <property type="entry name" value="Glyco_hydro_31_3rd"/>
    <property type="match status" value="1"/>
</dbReference>
<dbReference type="CDD" id="cd14752">
    <property type="entry name" value="GH31_N"/>
    <property type="match status" value="1"/>
</dbReference>
<feature type="chain" id="PRO_5037457603" evidence="3">
    <location>
        <begin position="26"/>
        <end position="837"/>
    </location>
</feature>
<dbReference type="GO" id="GO:0004553">
    <property type="term" value="F:hydrolase activity, hydrolyzing O-glycosyl compounds"/>
    <property type="evidence" value="ECO:0007669"/>
    <property type="project" value="InterPro"/>
</dbReference>
<dbReference type="InterPro" id="IPR011013">
    <property type="entry name" value="Gal_mutarotase_sf_dom"/>
</dbReference>
<dbReference type="InterPro" id="IPR000322">
    <property type="entry name" value="Glyco_hydro_31_TIM"/>
</dbReference>
<dbReference type="PROSITE" id="PS51257">
    <property type="entry name" value="PROKAR_LIPOPROTEIN"/>
    <property type="match status" value="1"/>
</dbReference>
<evidence type="ECO:0000313" key="9">
    <source>
        <dbReference type="Proteomes" id="UP000660862"/>
    </source>
</evidence>
<feature type="domain" description="Glycoside hydrolase family 31 TIM barrel" evidence="4">
    <location>
        <begin position="261"/>
        <end position="593"/>
    </location>
</feature>
<evidence type="ECO:0000259" key="6">
    <source>
        <dbReference type="Pfam" id="PF17137"/>
    </source>
</evidence>
<dbReference type="InterPro" id="IPR017853">
    <property type="entry name" value="GH"/>
</dbReference>
<dbReference type="PANTHER" id="PTHR22762">
    <property type="entry name" value="ALPHA-GLUCOSIDASE"/>
    <property type="match status" value="1"/>
</dbReference>
<feature type="domain" description="DUF5110" evidence="6">
    <location>
        <begin position="705"/>
        <end position="765"/>
    </location>
</feature>
<reference evidence="8" key="2">
    <citation type="submission" date="2020-09" db="EMBL/GenBank/DDBJ databases">
        <authorList>
            <person name="Sun Q."/>
            <person name="Zhou Y."/>
        </authorList>
    </citation>
    <scope>NUCLEOTIDE SEQUENCE</scope>
    <source>
        <strain evidence="8">CGMCC 1.12195</strain>
    </source>
</reference>
<feature type="domain" description="Glycosyl hydrolase family 31 C-terminal" evidence="7">
    <location>
        <begin position="602"/>
        <end position="689"/>
    </location>
</feature>